<sequence>MTFLQDQHLDLGTVQLGADLLLPDDPLGLVVFVHGSGSSRQSPRNRQVARYFGERRLATLLFDLLTEEEQRVDNVSRELRFNIPLLSQRLVAVIDRIDDDAGLHGLHLGLFGASTGAAAALLGAVERPQRVWAVVCRGGRSDLAGEALSRVAAPTLQIVGGDDPLVLKLNRQASQALHCEQRLEVVEGATHLFEEPGKMEEVARLSADWFCRWLAAPAS</sequence>
<reference evidence="3" key="1">
    <citation type="submission" date="2016-10" db="EMBL/GenBank/DDBJ databases">
        <authorList>
            <person name="Varghese N."/>
            <person name="Submissions S."/>
        </authorList>
    </citation>
    <scope>NUCLEOTIDE SEQUENCE [LARGE SCALE GENOMIC DNA]</scope>
    <source>
        <strain evidence="3">JCM 21621</strain>
    </source>
</reference>
<evidence type="ECO:0000313" key="2">
    <source>
        <dbReference type="EMBL" id="SDN62663.1"/>
    </source>
</evidence>
<accession>A0A1H0CXL6</accession>
<dbReference type="PANTHER" id="PTHR43194">
    <property type="entry name" value="HYDROLASE ALPHA/BETA FOLD FAMILY"/>
    <property type="match status" value="1"/>
</dbReference>
<dbReference type="EMBL" id="FNIJ01000004">
    <property type="protein sequence ID" value="SDN62663.1"/>
    <property type="molecule type" value="Genomic_DNA"/>
</dbReference>
<dbReference type="PANTHER" id="PTHR43194:SF2">
    <property type="entry name" value="PEROXISOMAL MEMBRANE PROTEIN LPX1"/>
    <property type="match status" value="1"/>
</dbReference>
<evidence type="ECO:0000313" key="3">
    <source>
        <dbReference type="Proteomes" id="UP000242957"/>
    </source>
</evidence>
<evidence type="ECO:0000259" key="1">
    <source>
        <dbReference type="Pfam" id="PF20408"/>
    </source>
</evidence>
<dbReference type="STRING" id="198616.SAMN05216193_10460"/>
<dbReference type="InterPro" id="IPR029058">
    <property type="entry name" value="AB_hydrolase_fold"/>
</dbReference>
<dbReference type="AlphaFoldDB" id="A0A1H0CXL6"/>
<organism evidence="2 3">
    <name type="scientific">Pseudomonas jinjuensis</name>
    <dbReference type="NCBI Taxonomy" id="198616"/>
    <lineage>
        <taxon>Bacteria</taxon>
        <taxon>Pseudomonadati</taxon>
        <taxon>Pseudomonadota</taxon>
        <taxon>Gammaproteobacteria</taxon>
        <taxon>Pseudomonadales</taxon>
        <taxon>Pseudomonadaceae</taxon>
        <taxon>Pseudomonas</taxon>
    </lineage>
</organism>
<dbReference type="OrthoDB" id="9810066at2"/>
<dbReference type="Gene3D" id="3.40.50.1820">
    <property type="entry name" value="alpha/beta hydrolase"/>
    <property type="match status" value="1"/>
</dbReference>
<name>A0A1H0CXL6_9PSED</name>
<dbReference type="InterPro" id="IPR046879">
    <property type="entry name" value="KANL3/Tex30_Abhydrolase"/>
</dbReference>
<proteinExistence type="predicted"/>
<dbReference type="RefSeq" id="WP_084314330.1">
    <property type="nucleotide sequence ID" value="NZ_FNIJ01000004.1"/>
</dbReference>
<protein>
    <submittedName>
        <fullName evidence="2">Dienelactone hydrolase</fullName>
    </submittedName>
</protein>
<feature type="domain" description="KANL3/Tex30 alpha/beta hydrolase-like" evidence="1">
    <location>
        <begin position="29"/>
        <end position="198"/>
    </location>
</feature>
<gene>
    <name evidence="2" type="ORF">SAMN05216193_10460</name>
</gene>
<keyword evidence="2" id="KW-0378">Hydrolase</keyword>
<dbReference type="Pfam" id="PF20408">
    <property type="entry name" value="Abhydrolase_11"/>
    <property type="match status" value="1"/>
</dbReference>
<keyword evidence="3" id="KW-1185">Reference proteome</keyword>
<dbReference type="SUPFAM" id="SSF53474">
    <property type="entry name" value="alpha/beta-Hydrolases"/>
    <property type="match status" value="1"/>
</dbReference>
<dbReference type="GO" id="GO:0016787">
    <property type="term" value="F:hydrolase activity"/>
    <property type="evidence" value="ECO:0007669"/>
    <property type="project" value="UniProtKB-KW"/>
</dbReference>
<dbReference type="InterPro" id="IPR050228">
    <property type="entry name" value="Carboxylesterase_BioH"/>
</dbReference>
<dbReference type="Proteomes" id="UP000242957">
    <property type="component" value="Unassembled WGS sequence"/>
</dbReference>